<evidence type="ECO:0000313" key="6">
    <source>
        <dbReference type="Proteomes" id="UP000017819"/>
    </source>
</evidence>
<name>V4RBY8_9HYPH</name>
<dbReference type="OrthoDB" id="9803687at2"/>
<dbReference type="SUPFAM" id="SSF82282">
    <property type="entry name" value="Homocysteine S-methyltransferase"/>
    <property type="match status" value="1"/>
</dbReference>
<dbReference type="GO" id="GO:0032259">
    <property type="term" value="P:methylation"/>
    <property type="evidence" value="ECO:0007669"/>
    <property type="project" value="UniProtKB-KW"/>
</dbReference>
<sequence length="300" mass="31179">MTKALTILDGGMGRQLLAQGAPFALPEWSALALIEAPQHVLAAHEAFVAAGADVITTNSYALVPPCLGEARFRTDAERLADLAARLAAMAREAASRPVRVAGSLPPLFGSYRPDLFRADEATALYAPLVRGLDPHVDLWLGETLSSIAEAEAVAAAVEHDDRPLWLSFTLSDEAESGVASALRSGEPVSEAVTRAAGLGAAAVLFNCSRAEVMAGAVAAASKAFQAEGAAPEIGVYANAFAPEGDMAEDEDVVTGMREDLGPTAYLGFVREWIGCGATIAGGCCGIGPEHIEVMRREFSA</sequence>
<reference evidence="5 6" key="1">
    <citation type="journal article" date="2014" name="Genome Announc.">
        <title>Draft Genome Sequence of Lutibaculum baratangense Strain AMV1T, Isolated from a Mud Volcano in Andamans, India.</title>
        <authorList>
            <person name="Singh A."/>
            <person name="Sreenivas A."/>
            <person name="Sathyanarayana Reddy G."/>
            <person name="Pinnaka A.K."/>
            <person name="Shivaji S."/>
        </authorList>
    </citation>
    <scope>NUCLEOTIDE SEQUENCE [LARGE SCALE GENOMIC DNA]</scope>
    <source>
        <strain evidence="5 6">AMV1</strain>
    </source>
</reference>
<dbReference type="eggNOG" id="COG2040">
    <property type="taxonomic scope" value="Bacteria"/>
</dbReference>
<keyword evidence="6" id="KW-1185">Reference proteome</keyword>
<evidence type="ECO:0000256" key="2">
    <source>
        <dbReference type="ARBA" id="ARBA00022679"/>
    </source>
</evidence>
<evidence type="ECO:0000259" key="4">
    <source>
        <dbReference type="PROSITE" id="PS50970"/>
    </source>
</evidence>
<dbReference type="Pfam" id="PF02574">
    <property type="entry name" value="S-methyl_trans"/>
    <property type="match status" value="1"/>
</dbReference>
<dbReference type="PANTHER" id="PTHR11103">
    <property type="entry name" value="SLR1189 PROTEIN"/>
    <property type="match status" value="1"/>
</dbReference>
<dbReference type="RefSeq" id="WP_023433034.1">
    <property type="nucleotide sequence ID" value="NZ_AWXZ01000038.1"/>
</dbReference>
<dbReference type="PANTHER" id="PTHR11103:SF18">
    <property type="entry name" value="SLR1189 PROTEIN"/>
    <property type="match status" value="1"/>
</dbReference>
<dbReference type="EC" id="2.1.1.10" evidence="5"/>
<dbReference type="AlphaFoldDB" id="V4RBY8"/>
<dbReference type="STRING" id="631454.N177_2911"/>
<keyword evidence="1 3" id="KW-0489">Methyltransferase</keyword>
<evidence type="ECO:0000313" key="5">
    <source>
        <dbReference type="EMBL" id="ESR23681.1"/>
    </source>
</evidence>
<comment type="caution">
    <text evidence="5">The sequence shown here is derived from an EMBL/GenBank/DDBJ whole genome shotgun (WGS) entry which is preliminary data.</text>
</comment>
<dbReference type="PATRIC" id="fig|631454.5.peg.2874"/>
<dbReference type="GO" id="GO:0046872">
    <property type="term" value="F:metal ion binding"/>
    <property type="evidence" value="ECO:0007669"/>
    <property type="project" value="UniProtKB-KW"/>
</dbReference>
<protein>
    <submittedName>
        <fullName evidence="5">Homocysteine S-methyltransferase</fullName>
        <ecNumber evidence="5">2.1.1.10</ecNumber>
    </submittedName>
</protein>
<feature type="domain" description="Hcy-binding" evidence="4">
    <location>
        <begin position="1"/>
        <end position="298"/>
    </location>
</feature>
<accession>V4RBY8</accession>
<dbReference type="GO" id="GO:0008168">
    <property type="term" value="F:methyltransferase activity"/>
    <property type="evidence" value="ECO:0007669"/>
    <property type="project" value="UniProtKB-UniRule"/>
</dbReference>
<comment type="cofactor">
    <cofactor evidence="3">
        <name>Zn(2+)</name>
        <dbReference type="ChEBI" id="CHEBI:29105"/>
    </cofactor>
</comment>
<dbReference type="Gene3D" id="3.20.20.330">
    <property type="entry name" value="Homocysteine-binding-like domain"/>
    <property type="match status" value="1"/>
</dbReference>
<keyword evidence="3" id="KW-0479">Metal-binding</keyword>
<dbReference type="PROSITE" id="PS50970">
    <property type="entry name" value="HCY"/>
    <property type="match status" value="1"/>
</dbReference>
<evidence type="ECO:0000256" key="3">
    <source>
        <dbReference type="PROSITE-ProRule" id="PRU00333"/>
    </source>
</evidence>
<evidence type="ECO:0000256" key="1">
    <source>
        <dbReference type="ARBA" id="ARBA00022603"/>
    </source>
</evidence>
<feature type="binding site" evidence="3">
    <location>
        <position position="283"/>
    </location>
    <ligand>
        <name>Zn(2+)</name>
        <dbReference type="ChEBI" id="CHEBI:29105"/>
    </ligand>
</feature>
<organism evidence="5 6">
    <name type="scientific">Lutibaculum baratangense AMV1</name>
    <dbReference type="NCBI Taxonomy" id="631454"/>
    <lineage>
        <taxon>Bacteria</taxon>
        <taxon>Pseudomonadati</taxon>
        <taxon>Pseudomonadota</taxon>
        <taxon>Alphaproteobacteria</taxon>
        <taxon>Hyphomicrobiales</taxon>
        <taxon>Tepidamorphaceae</taxon>
        <taxon>Lutibaculum</taxon>
    </lineage>
</organism>
<feature type="binding site" evidence="3">
    <location>
        <position position="207"/>
    </location>
    <ligand>
        <name>Zn(2+)</name>
        <dbReference type="ChEBI" id="CHEBI:29105"/>
    </ligand>
</feature>
<feature type="binding site" evidence="3">
    <location>
        <position position="284"/>
    </location>
    <ligand>
        <name>Zn(2+)</name>
        <dbReference type="ChEBI" id="CHEBI:29105"/>
    </ligand>
</feature>
<keyword evidence="3" id="KW-0862">Zinc</keyword>
<dbReference type="EMBL" id="AWXZ01000038">
    <property type="protein sequence ID" value="ESR23681.1"/>
    <property type="molecule type" value="Genomic_DNA"/>
</dbReference>
<proteinExistence type="predicted"/>
<keyword evidence="2 3" id="KW-0808">Transferase</keyword>
<gene>
    <name evidence="5" type="ORF">N177_2911</name>
</gene>
<dbReference type="Proteomes" id="UP000017819">
    <property type="component" value="Unassembled WGS sequence"/>
</dbReference>
<dbReference type="InterPro" id="IPR036589">
    <property type="entry name" value="HCY_dom_sf"/>
</dbReference>
<dbReference type="InterPro" id="IPR003726">
    <property type="entry name" value="HCY_dom"/>
</dbReference>